<dbReference type="SUPFAM" id="SSF57667">
    <property type="entry name" value="beta-beta-alpha zinc fingers"/>
    <property type="match status" value="1"/>
</dbReference>
<evidence type="ECO:0000256" key="2">
    <source>
        <dbReference type="ARBA" id="ARBA00022737"/>
    </source>
</evidence>
<evidence type="ECO:0000313" key="8">
    <source>
        <dbReference type="Proteomes" id="UP001162480"/>
    </source>
</evidence>
<accession>A0AA36C1F1</accession>
<dbReference type="InterPro" id="IPR050717">
    <property type="entry name" value="C2H2-ZF_Transcription_Reg"/>
</dbReference>
<dbReference type="EMBL" id="OX597842">
    <property type="protein sequence ID" value="CAI9743561.1"/>
    <property type="molecule type" value="Genomic_DNA"/>
</dbReference>
<reference evidence="7" key="1">
    <citation type="submission" date="2023-08" db="EMBL/GenBank/DDBJ databases">
        <authorList>
            <person name="Alioto T."/>
            <person name="Alioto T."/>
            <person name="Gomez Garrido J."/>
        </authorList>
    </citation>
    <scope>NUCLEOTIDE SEQUENCE</scope>
</reference>
<dbReference type="PROSITE" id="PS00028">
    <property type="entry name" value="ZINC_FINGER_C2H2_1"/>
    <property type="match status" value="1"/>
</dbReference>
<sequence length="89" mass="10098">MHSYRRKGVAMSYLRIHTGEKPYPCDICGKSFSTSSALFRHKYIHTGEKPYHCEMCFKTFAFSEGGKVEFGQSLVQVILLDIIVSSVIC</sequence>
<evidence type="ECO:0000259" key="6">
    <source>
        <dbReference type="PROSITE" id="PS50157"/>
    </source>
</evidence>
<feature type="domain" description="C2H2-type" evidence="6">
    <location>
        <begin position="23"/>
        <end position="50"/>
    </location>
</feature>
<evidence type="ECO:0000313" key="7">
    <source>
        <dbReference type="EMBL" id="CAI9743561.1"/>
    </source>
</evidence>
<evidence type="ECO:0000256" key="1">
    <source>
        <dbReference type="ARBA" id="ARBA00022723"/>
    </source>
</evidence>
<dbReference type="AlphaFoldDB" id="A0AA36C1F1"/>
<gene>
    <name evidence="7" type="ORF">OCTVUL_1B002264</name>
</gene>
<dbReference type="PROSITE" id="PS50157">
    <property type="entry name" value="ZINC_FINGER_C2H2_2"/>
    <property type="match status" value="1"/>
</dbReference>
<dbReference type="PANTHER" id="PTHR14196">
    <property type="entry name" value="ODD-SKIPPED - RELATED"/>
    <property type="match status" value="1"/>
</dbReference>
<evidence type="ECO:0000256" key="4">
    <source>
        <dbReference type="ARBA" id="ARBA00022833"/>
    </source>
</evidence>
<dbReference type="PANTHER" id="PTHR14196:SF12">
    <property type="entry name" value="ZINC FINGER PROTEIN 208-LIKE"/>
    <property type="match status" value="1"/>
</dbReference>
<dbReference type="Pfam" id="PF00096">
    <property type="entry name" value="zf-C2H2"/>
    <property type="match status" value="1"/>
</dbReference>
<evidence type="ECO:0000256" key="3">
    <source>
        <dbReference type="ARBA" id="ARBA00022771"/>
    </source>
</evidence>
<keyword evidence="4" id="KW-0862">Zinc</keyword>
<keyword evidence="3 5" id="KW-0863">Zinc-finger</keyword>
<organism evidence="7 8">
    <name type="scientific">Octopus vulgaris</name>
    <name type="common">Common octopus</name>
    <dbReference type="NCBI Taxonomy" id="6645"/>
    <lineage>
        <taxon>Eukaryota</taxon>
        <taxon>Metazoa</taxon>
        <taxon>Spiralia</taxon>
        <taxon>Lophotrochozoa</taxon>
        <taxon>Mollusca</taxon>
        <taxon>Cephalopoda</taxon>
        <taxon>Coleoidea</taxon>
        <taxon>Octopodiformes</taxon>
        <taxon>Octopoda</taxon>
        <taxon>Incirrata</taxon>
        <taxon>Octopodidae</taxon>
        <taxon>Octopus</taxon>
    </lineage>
</organism>
<dbReference type="GO" id="GO:0008270">
    <property type="term" value="F:zinc ion binding"/>
    <property type="evidence" value="ECO:0007669"/>
    <property type="project" value="UniProtKB-KW"/>
</dbReference>
<dbReference type="Proteomes" id="UP001162480">
    <property type="component" value="Chromosome 29"/>
</dbReference>
<name>A0AA36C1F1_OCTVU</name>
<keyword evidence="2" id="KW-0677">Repeat</keyword>
<keyword evidence="8" id="KW-1185">Reference proteome</keyword>
<evidence type="ECO:0000256" key="5">
    <source>
        <dbReference type="PROSITE-ProRule" id="PRU00042"/>
    </source>
</evidence>
<dbReference type="SMART" id="SM00355">
    <property type="entry name" value="ZnF_C2H2"/>
    <property type="match status" value="1"/>
</dbReference>
<dbReference type="GO" id="GO:0005634">
    <property type="term" value="C:nucleus"/>
    <property type="evidence" value="ECO:0007669"/>
    <property type="project" value="TreeGrafter"/>
</dbReference>
<dbReference type="InterPro" id="IPR036236">
    <property type="entry name" value="Znf_C2H2_sf"/>
</dbReference>
<dbReference type="GO" id="GO:0000981">
    <property type="term" value="F:DNA-binding transcription factor activity, RNA polymerase II-specific"/>
    <property type="evidence" value="ECO:0007669"/>
    <property type="project" value="TreeGrafter"/>
</dbReference>
<dbReference type="Gene3D" id="3.30.160.60">
    <property type="entry name" value="Classic Zinc Finger"/>
    <property type="match status" value="2"/>
</dbReference>
<keyword evidence="1" id="KW-0479">Metal-binding</keyword>
<dbReference type="InterPro" id="IPR013087">
    <property type="entry name" value="Znf_C2H2_type"/>
</dbReference>
<dbReference type="GO" id="GO:0000977">
    <property type="term" value="F:RNA polymerase II transcription regulatory region sequence-specific DNA binding"/>
    <property type="evidence" value="ECO:0007669"/>
    <property type="project" value="TreeGrafter"/>
</dbReference>
<proteinExistence type="predicted"/>
<dbReference type="FunFam" id="3.30.160.60:FF:000557">
    <property type="entry name" value="zinc finger and SCAN domain-containing protein 29"/>
    <property type="match status" value="1"/>
</dbReference>
<protein>
    <submittedName>
        <fullName evidence="7">Zinc finger protein 831</fullName>
    </submittedName>
</protein>